<evidence type="ECO:0000256" key="4">
    <source>
        <dbReference type="ARBA" id="ARBA00023329"/>
    </source>
</evidence>
<keyword evidence="9" id="KW-1185">Reference proteome</keyword>
<dbReference type="PANTHER" id="PTHR11200">
    <property type="entry name" value="INOSITOL 5-PHOSPHATASE"/>
    <property type="match status" value="1"/>
</dbReference>
<dbReference type="RefSeq" id="XP_020071688.1">
    <property type="nucleotide sequence ID" value="XM_020214490.1"/>
</dbReference>
<dbReference type="GO" id="GO:0046856">
    <property type="term" value="P:phosphatidylinositol dephosphorylation"/>
    <property type="evidence" value="ECO:0007669"/>
    <property type="project" value="InterPro"/>
</dbReference>
<dbReference type="PANTHER" id="PTHR11200:SF275">
    <property type="entry name" value="LD06095P"/>
    <property type="match status" value="1"/>
</dbReference>
<proteinExistence type="predicted"/>
<evidence type="ECO:0000256" key="5">
    <source>
        <dbReference type="SAM" id="MobiDB-lite"/>
    </source>
</evidence>
<feature type="signal peptide" evidence="6">
    <location>
        <begin position="1"/>
        <end position="18"/>
    </location>
</feature>
<dbReference type="EMBL" id="KV453927">
    <property type="protein sequence ID" value="ODV74649.1"/>
    <property type="molecule type" value="Genomic_DNA"/>
</dbReference>
<reference evidence="8 9" key="1">
    <citation type="journal article" date="2016" name="Proc. Natl. Acad. Sci. U.S.A.">
        <title>Comparative genomics of biotechnologically important yeasts.</title>
        <authorList>
            <person name="Riley R."/>
            <person name="Haridas S."/>
            <person name="Wolfe K.H."/>
            <person name="Lopes M.R."/>
            <person name="Hittinger C.T."/>
            <person name="Goeker M."/>
            <person name="Salamov A.A."/>
            <person name="Wisecaver J.H."/>
            <person name="Long T.M."/>
            <person name="Calvey C.H."/>
            <person name="Aerts A.L."/>
            <person name="Barry K.W."/>
            <person name="Choi C."/>
            <person name="Clum A."/>
            <person name="Coughlan A.Y."/>
            <person name="Deshpande S."/>
            <person name="Douglass A.P."/>
            <person name="Hanson S.J."/>
            <person name="Klenk H.-P."/>
            <person name="LaButti K.M."/>
            <person name="Lapidus A."/>
            <person name="Lindquist E.A."/>
            <person name="Lipzen A.M."/>
            <person name="Meier-Kolthoff J.P."/>
            <person name="Ohm R.A."/>
            <person name="Otillar R.P."/>
            <person name="Pangilinan J.L."/>
            <person name="Peng Y."/>
            <person name="Rokas A."/>
            <person name="Rosa C.A."/>
            <person name="Scheuner C."/>
            <person name="Sibirny A.A."/>
            <person name="Slot J.C."/>
            <person name="Stielow J.B."/>
            <person name="Sun H."/>
            <person name="Kurtzman C.P."/>
            <person name="Blackwell M."/>
            <person name="Grigoriev I.V."/>
            <person name="Jeffries T.W."/>
        </authorList>
    </citation>
    <scope>NUCLEOTIDE SEQUENCE [LARGE SCALE GENOMIC DNA]</scope>
    <source>
        <strain evidence="9">ATCC 18201 / CBS 1600 / BCRC 20928 / JCM 3617 / NBRC 0987 / NRRL Y-1542</strain>
    </source>
</reference>
<evidence type="ECO:0000313" key="9">
    <source>
        <dbReference type="Proteomes" id="UP000094389"/>
    </source>
</evidence>
<comment type="subcellular location">
    <subcellularLocation>
        <location evidence="2">Cytoplasmic vesicle</location>
        <location evidence="2">Phagosome membrane</location>
    </subcellularLocation>
    <subcellularLocation>
        <location evidence="1">Early endosome membrane</location>
    </subcellularLocation>
</comment>
<keyword evidence="4" id="KW-0968">Cytoplasmic vesicle</keyword>
<gene>
    <name evidence="8" type="ORF">CYBJADRAFT_166442</name>
</gene>
<evidence type="ECO:0000313" key="8">
    <source>
        <dbReference type="EMBL" id="ODV74649.1"/>
    </source>
</evidence>
<dbReference type="Gene3D" id="2.60.40.10">
    <property type="entry name" value="Immunoglobulins"/>
    <property type="match status" value="1"/>
</dbReference>
<dbReference type="InterPro" id="IPR046985">
    <property type="entry name" value="IP5"/>
</dbReference>
<dbReference type="GO" id="GO:0031901">
    <property type="term" value="C:early endosome membrane"/>
    <property type="evidence" value="ECO:0007669"/>
    <property type="project" value="UniProtKB-SubCell"/>
</dbReference>
<dbReference type="GO" id="GO:0004439">
    <property type="term" value="F:phosphatidylinositol-4,5-bisphosphate 5-phosphatase activity"/>
    <property type="evidence" value="ECO:0007669"/>
    <property type="project" value="TreeGrafter"/>
</dbReference>
<dbReference type="PROSITE" id="PS50238">
    <property type="entry name" value="RHOGAP"/>
    <property type="match status" value="1"/>
</dbReference>
<feature type="region of interest" description="Disordered" evidence="5">
    <location>
        <begin position="308"/>
        <end position="338"/>
    </location>
</feature>
<evidence type="ECO:0000259" key="7">
    <source>
        <dbReference type="PROSITE" id="PS50238"/>
    </source>
</evidence>
<dbReference type="Proteomes" id="UP000094389">
    <property type="component" value="Unassembled WGS sequence"/>
</dbReference>
<dbReference type="SMART" id="SM00128">
    <property type="entry name" value="IPPc"/>
    <property type="match status" value="1"/>
</dbReference>
<feature type="chain" id="PRO_5009162652" evidence="6">
    <location>
        <begin position="19"/>
        <end position="803"/>
    </location>
</feature>
<evidence type="ECO:0000256" key="2">
    <source>
        <dbReference type="ARBA" id="ARBA00004580"/>
    </source>
</evidence>
<evidence type="ECO:0000256" key="6">
    <source>
        <dbReference type="SAM" id="SignalP"/>
    </source>
</evidence>
<dbReference type="OMA" id="VREDAWC"/>
<dbReference type="InterPro" id="IPR036691">
    <property type="entry name" value="Endo/exonu/phosph_ase_sf"/>
</dbReference>
<accession>A0A1E4S557</accession>
<sequence>MVLLRLSLYTLYLFPADGDEDIPRYALKPNSKDCYEGFFPLTENDTLQVTGTKSKTNVKFQGQDLGCGDESAVEEFKSLWDGAIEFLGAVGEGESLTPGFHKRLSERESEFIEQRELKLRYITWNLAGEPLYTTADNGISELFKGDFDVVYVAFQEVIPLNAKNFRSSQAPVDSWAEKILSLLGSTYRVINTNKLLGLASILISKKSLFLNFSDIHIDSIGTGVLNLFGNKGAIATSFSIREFNFTLLDCHFAAGESEQFVLKRRRELSAIKSYIKLPQSKGKLVSSDPGVLFDVDQLPEQLDELEIESDEEQDAEQKNDSDNSESTPDEDDDDEQEHNLSKIETQAVDDTVDQDKNIIIIGGDLNYRIHCRSEKVSKLIKEGDFSSLLQHDALTRERSDGSILQNFTEGDIQFPPSYKINKGTGEYDLNRTPSYTDRILHSESEYCTITSYESPKIVLSDHRPVICDLSLKLPLINNEVRDKIVTGLLSEIDEKENTRRTTLDIKDLETTVETQVLTPSTIRVHLENTGHYKTYWEIMDAVDNIDSKTPIKAIRSTTEPQRGVLPKTGEQWLSFTTKLPIGCKSLTKTVILRAYTAQDYFLTLKWVAKPSYFGVTLDELHGDAHGGIPQPIYTLINYLSTHLRKEMFNEKILSFTNDLENKIIQWINEGKPLDKKELAKADEILNSSSSMAVARVLLLLLRSLDGGVVPENLTVYLLDNFQDDEQVMERILENLPPLRANVLIYIGSFLRLCVSSGLDKEAIIRTFEPLLLQVPQRRKRDMLFGFRKNYEKLGHEFMEILVD</sequence>
<dbReference type="STRING" id="983966.A0A1E4S557"/>
<dbReference type="Pfam" id="PF22669">
    <property type="entry name" value="Exo_endo_phos2"/>
    <property type="match status" value="1"/>
</dbReference>
<dbReference type="SUPFAM" id="SSF56219">
    <property type="entry name" value="DNase I-like"/>
    <property type="match status" value="1"/>
</dbReference>
<evidence type="ECO:0000256" key="1">
    <source>
        <dbReference type="ARBA" id="ARBA00004146"/>
    </source>
</evidence>
<dbReference type="GO" id="GO:0007165">
    <property type="term" value="P:signal transduction"/>
    <property type="evidence" value="ECO:0007669"/>
    <property type="project" value="InterPro"/>
</dbReference>
<evidence type="ECO:0000256" key="3">
    <source>
        <dbReference type="ARBA" id="ARBA00022753"/>
    </source>
</evidence>
<dbReference type="Gene3D" id="1.10.555.10">
    <property type="entry name" value="Rho GTPase activation protein"/>
    <property type="match status" value="1"/>
</dbReference>
<dbReference type="OrthoDB" id="62798at2759"/>
<name>A0A1E4S557_CYBJN</name>
<organism evidence="8 9">
    <name type="scientific">Cyberlindnera jadinii (strain ATCC 18201 / CBS 1600 / BCRC 20928 / JCM 3617 / NBRC 0987 / NRRL Y-1542)</name>
    <name type="common">Torula yeast</name>
    <name type="synonym">Candida utilis</name>
    <dbReference type="NCBI Taxonomy" id="983966"/>
    <lineage>
        <taxon>Eukaryota</taxon>
        <taxon>Fungi</taxon>
        <taxon>Dikarya</taxon>
        <taxon>Ascomycota</taxon>
        <taxon>Saccharomycotina</taxon>
        <taxon>Saccharomycetes</taxon>
        <taxon>Phaffomycetales</taxon>
        <taxon>Phaffomycetaceae</taxon>
        <taxon>Cyberlindnera</taxon>
    </lineage>
</organism>
<keyword evidence="6" id="KW-0732">Signal</keyword>
<dbReference type="InterPro" id="IPR000300">
    <property type="entry name" value="IPPc"/>
</dbReference>
<dbReference type="AlphaFoldDB" id="A0A1E4S557"/>
<dbReference type="SUPFAM" id="SSF48350">
    <property type="entry name" value="GTPase activation domain, GAP"/>
    <property type="match status" value="1"/>
</dbReference>
<dbReference type="InterPro" id="IPR008936">
    <property type="entry name" value="Rho_GTPase_activation_prot"/>
</dbReference>
<dbReference type="InterPro" id="IPR013783">
    <property type="entry name" value="Ig-like_fold"/>
</dbReference>
<dbReference type="Gene3D" id="3.60.10.10">
    <property type="entry name" value="Endonuclease/exonuclease/phosphatase"/>
    <property type="match status" value="1"/>
</dbReference>
<keyword evidence="3" id="KW-0967">Endosome</keyword>
<feature type="domain" description="Rho-GAP" evidence="7">
    <location>
        <begin position="615"/>
        <end position="803"/>
    </location>
</feature>
<dbReference type="GeneID" id="30988886"/>
<feature type="compositionally biased region" description="Acidic residues" evidence="5">
    <location>
        <begin position="327"/>
        <end position="336"/>
    </location>
</feature>
<dbReference type="InterPro" id="IPR000198">
    <property type="entry name" value="RhoGAP_dom"/>
</dbReference>
<protein>
    <submittedName>
        <fullName evidence="8">DNase I-like protein</fullName>
    </submittedName>
</protein>